<accession>A0ABS5W538</accession>
<proteinExistence type="predicted"/>
<comment type="caution">
    <text evidence="1">The sequence shown here is derived from an EMBL/GenBank/DDBJ whole genome shotgun (WGS) entry which is preliminary data.</text>
</comment>
<organism evidence="1 2">
    <name type="scientific">Croceibacterium selenioxidans</name>
    <dbReference type="NCBI Taxonomy" id="2838833"/>
    <lineage>
        <taxon>Bacteria</taxon>
        <taxon>Pseudomonadati</taxon>
        <taxon>Pseudomonadota</taxon>
        <taxon>Alphaproteobacteria</taxon>
        <taxon>Sphingomonadales</taxon>
        <taxon>Erythrobacteraceae</taxon>
        <taxon>Croceibacterium</taxon>
    </lineage>
</organism>
<dbReference type="EMBL" id="JAHFVK010000002">
    <property type="protein sequence ID" value="MBT2134611.1"/>
    <property type="molecule type" value="Genomic_DNA"/>
</dbReference>
<dbReference type="SUPFAM" id="SSF140736">
    <property type="entry name" value="Rv1873-like"/>
    <property type="match status" value="1"/>
</dbReference>
<evidence type="ECO:0000313" key="1">
    <source>
        <dbReference type="EMBL" id="MBT2134611.1"/>
    </source>
</evidence>
<dbReference type="Pfam" id="PF08837">
    <property type="entry name" value="DUF1810"/>
    <property type="match status" value="1"/>
</dbReference>
<dbReference type="PIRSF" id="PIRSF008546">
    <property type="entry name" value="UCP008546"/>
    <property type="match status" value="1"/>
</dbReference>
<dbReference type="Proteomes" id="UP000811255">
    <property type="component" value="Unassembled WGS sequence"/>
</dbReference>
<protein>
    <submittedName>
        <fullName evidence="1">DUF1810 family protein</fullName>
    </submittedName>
</protein>
<sequence>MSPVQFEQDADPFNLKRFVVAQQATYATALCELRRGAKRTHWMWYVFPQLRGLGRSELAQRFAITSIEEAKAYLAHRPLGTRLLECVEVLQELPEMRVEQVFGVVDAMKLRSSLTLFAEASQAKLFQAALERWFDGPDLMTLRLLNEGD</sequence>
<dbReference type="InterPro" id="IPR014937">
    <property type="entry name" value="DUF1810"/>
</dbReference>
<evidence type="ECO:0000313" key="2">
    <source>
        <dbReference type="Proteomes" id="UP000811255"/>
    </source>
</evidence>
<keyword evidence="2" id="KW-1185">Reference proteome</keyword>
<name>A0ABS5W538_9SPHN</name>
<dbReference type="RefSeq" id="WP_214536245.1">
    <property type="nucleotide sequence ID" value="NZ_JAHFVK010000002.1"/>
</dbReference>
<dbReference type="InterPro" id="IPR036287">
    <property type="entry name" value="Rv1873-like_sf"/>
</dbReference>
<dbReference type="Gene3D" id="1.25.40.380">
    <property type="entry name" value="Protein of unknown function DUF1810"/>
    <property type="match status" value="1"/>
</dbReference>
<gene>
    <name evidence="1" type="ORF">KK137_09715</name>
</gene>
<reference evidence="1 2" key="1">
    <citation type="submission" date="2021-05" db="EMBL/GenBank/DDBJ databases">
        <title>Croceibacterium sp. LX-88 genome sequence.</title>
        <authorList>
            <person name="Luo X."/>
        </authorList>
    </citation>
    <scope>NUCLEOTIDE SEQUENCE [LARGE SCALE GENOMIC DNA]</scope>
    <source>
        <strain evidence="1 2">LX-88</strain>
    </source>
</reference>